<dbReference type="PANTHER" id="PTHR10587:SF133">
    <property type="entry name" value="CHITIN DEACETYLASE 1-RELATED"/>
    <property type="match status" value="1"/>
</dbReference>
<evidence type="ECO:0000256" key="1">
    <source>
        <dbReference type="ARBA" id="ARBA00022723"/>
    </source>
</evidence>
<evidence type="ECO:0000256" key="3">
    <source>
        <dbReference type="SAM" id="SignalP"/>
    </source>
</evidence>
<evidence type="ECO:0000313" key="5">
    <source>
        <dbReference type="EMBL" id="KIU16809.1"/>
    </source>
</evidence>
<organism evidence="5 6">
    <name type="scientific">Mycolicibacterium llatzerense</name>
    <dbReference type="NCBI Taxonomy" id="280871"/>
    <lineage>
        <taxon>Bacteria</taxon>
        <taxon>Bacillati</taxon>
        <taxon>Actinomycetota</taxon>
        <taxon>Actinomycetes</taxon>
        <taxon>Mycobacteriales</taxon>
        <taxon>Mycobacteriaceae</taxon>
        <taxon>Mycolicibacterium</taxon>
    </lineage>
</organism>
<dbReference type="InterPro" id="IPR050248">
    <property type="entry name" value="Polysacc_deacetylase_ArnD"/>
</dbReference>
<dbReference type="GO" id="GO:0016810">
    <property type="term" value="F:hydrolase activity, acting on carbon-nitrogen (but not peptide) bonds"/>
    <property type="evidence" value="ECO:0007669"/>
    <property type="project" value="InterPro"/>
</dbReference>
<dbReference type="GO" id="GO:0016020">
    <property type="term" value="C:membrane"/>
    <property type="evidence" value="ECO:0007669"/>
    <property type="project" value="TreeGrafter"/>
</dbReference>
<dbReference type="PATRIC" id="fig|280871.6.peg.2487"/>
<dbReference type="STRING" id="280871.TL10_11980"/>
<evidence type="ECO:0000313" key="6">
    <source>
        <dbReference type="Proteomes" id="UP000032221"/>
    </source>
</evidence>
<dbReference type="EMBL" id="JXST01000014">
    <property type="protein sequence ID" value="KIU16809.1"/>
    <property type="molecule type" value="Genomic_DNA"/>
</dbReference>
<dbReference type="PROSITE" id="PS51677">
    <property type="entry name" value="NODB"/>
    <property type="match status" value="1"/>
</dbReference>
<accession>A0A0D1JW55</accession>
<dbReference type="InterPro" id="IPR002509">
    <property type="entry name" value="NODB_dom"/>
</dbReference>
<reference evidence="5 6" key="1">
    <citation type="submission" date="2015-01" db="EMBL/GenBank/DDBJ databases">
        <title>Genome sequence of Mycobacterium llatzerense and Mycobacterium immunogenum recovered from brain abscess.</title>
        <authorList>
            <person name="Greninger A.L."/>
            <person name="Langelier C."/>
            <person name="Cunningham G."/>
            <person name="Chiu C.Y."/>
            <person name="Miller S."/>
        </authorList>
    </citation>
    <scope>NUCLEOTIDE SEQUENCE [LARGE SCALE GENOMIC DNA]</scope>
    <source>
        <strain evidence="5 6">CLUC14</strain>
    </source>
</reference>
<dbReference type="SUPFAM" id="SSF88713">
    <property type="entry name" value="Glycoside hydrolase/deacetylase"/>
    <property type="match status" value="1"/>
</dbReference>
<dbReference type="OrthoDB" id="9763050at2"/>
<feature type="chain" id="PRO_5038727495" evidence="3">
    <location>
        <begin position="17"/>
        <end position="263"/>
    </location>
</feature>
<keyword evidence="6" id="KW-1185">Reference proteome</keyword>
<proteinExistence type="predicted"/>
<dbReference type="Pfam" id="PF01522">
    <property type="entry name" value="Polysacc_deac_1"/>
    <property type="match status" value="1"/>
</dbReference>
<feature type="signal peptide" evidence="3">
    <location>
        <begin position="1"/>
        <end position="16"/>
    </location>
</feature>
<dbReference type="Proteomes" id="UP000032221">
    <property type="component" value="Unassembled WGS sequence"/>
</dbReference>
<comment type="caution">
    <text evidence="5">The sequence shown here is derived from an EMBL/GenBank/DDBJ whole genome shotgun (WGS) entry which is preliminary data.</text>
</comment>
<keyword evidence="1" id="KW-0479">Metal-binding</keyword>
<dbReference type="Gene3D" id="3.20.20.370">
    <property type="entry name" value="Glycoside hydrolase/deacetylase"/>
    <property type="match status" value="1"/>
</dbReference>
<protein>
    <submittedName>
        <fullName evidence="5">Polysaccharide deacetylase</fullName>
    </submittedName>
</protein>
<sequence length="263" mass="28898">MSRRRFLVGLSASVVAGVGLARCAFDGPTAAVAAAPPPSPSEPVRHGMGLALPGGGELSSLPDVAGNRVAITLDDGVSSEVVRAYTKLARDTGMRLTYFVNGRYQSWTENRDLMLPLVESGQIQLGNHTWSHPDLAKLSKDEIVDQLERNHKFLQSTFGVDSRPYFRPPYGSHNAIVDKIAAELGYSTPTMWTGSLGDENIVTEDYILKMAGKYFTEQTVIIGHLNHLPVTHVYGQLVDLLKERNLRTVTLDDVFRKPRELPV</sequence>
<dbReference type="AlphaFoldDB" id="A0A0D1JW55"/>
<keyword evidence="3" id="KW-0732">Signal</keyword>
<dbReference type="PANTHER" id="PTHR10587">
    <property type="entry name" value="GLYCOSYL TRANSFERASE-RELATED"/>
    <property type="match status" value="1"/>
</dbReference>
<name>A0A0D1JW55_9MYCO</name>
<dbReference type="GO" id="GO:0046872">
    <property type="term" value="F:metal ion binding"/>
    <property type="evidence" value="ECO:0007669"/>
    <property type="project" value="UniProtKB-KW"/>
</dbReference>
<keyword evidence="2" id="KW-0378">Hydrolase</keyword>
<dbReference type="GO" id="GO:0005975">
    <property type="term" value="P:carbohydrate metabolic process"/>
    <property type="evidence" value="ECO:0007669"/>
    <property type="project" value="InterPro"/>
</dbReference>
<gene>
    <name evidence="5" type="ORF">TL10_11980</name>
</gene>
<dbReference type="RefSeq" id="WP_043985849.1">
    <property type="nucleotide sequence ID" value="NZ_JXST01000014.1"/>
</dbReference>
<evidence type="ECO:0000259" key="4">
    <source>
        <dbReference type="PROSITE" id="PS51677"/>
    </source>
</evidence>
<evidence type="ECO:0000256" key="2">
    <source>
        <dbReference type="ARBA" id="ARBA00022801"/>
    </source>
</evidence>
<dbReference type="InterPro" id="IPR011330">
    <property type="entry name" value="Glyco_hydro/deAcase_b/a-brl"/>
</dbReference>
<dbReference type="CDD" id="cd10917">
    <property type="entry name" value="CE4_NodB_like_6s_7s"/>
    <property type="match status" value="1"/>
</dbReference>
<feature type="domain" description="NodB homology" evidence="4">
    <location>
        <begin position="67"/>
        <end position="249"/>
    </location>
</feature>